<keyword evidence="2" id="KW-1185">Reference proteome</keyword>
<dbReference type="Proteomes" id="UP000027604">
    <property type="component" value="Chromosome I"/>
</dbReference>
<name>W0V715_9BURK</name>
<dbReference type="eggNOG" id="COG4951">
    <property type="taxonomic scope" value="Bacteria"/>
</dbReference>
<dbReference type="STRING" id="1349767.GJA_2764"/>
<dbReference type="KEGG" id="jag:GJA_2764"/>
<accession>W0V715</accession>
<dbReference type="AlphaFoldDB" id="W0V715"/>
<evidence type="ECO:0000313" key="2">
    <source>
        <dbReference type="Proteomes" id="UP000027604"/>
    </source>
</evidence>
<gene>
    <name evidence="1" type="ORF">GJA_2764</name>
</gene>
<evidence type="ECO:0000313" key="1">
    <source>
        <dbReference type="EMBL" id="CDG83395.1"/>
    </source>
</evidence>
<dbReference type="OrthoDB" id="8756642at2"/>
<reference evidence="1 2" key="1">
    <citation type="journal article" date="2015" name="Genome Announc.">
        <title>Genome Sequence of Mushroom Soft-Rot Pathogen Janthinobacterium agaricidamnosum.</title>
        <authorList>
            <person name="Graupner K."/>
            <person name="Lackner G."/>
            <person name="Hertweck C."/>
        </authorList>
    </citation>
    <scope>NUCLEOTIDE SEQUENCE [LARGE SCALE GENOMIC DNA]</scope>
    <source>
        <strain evidence="2">NBRC 102515 / DSM 9628</strain>
    </source>
</reference>
<dbReference type="HOGENOM" id="CLU_089907_0_0_4"/>
<dbReference type="PATRIC" id="fig|1349767.4.peg.4491"/>
<dbReference type="RefSeq" id="WP_038492858.1">
    <property type="nucleotide sequence ID" value="NZ_BCTH01000036.1"/>
</dbReference>
<protein>
    <submittedName>
        <fullName evidence="1">Uncharacterized domain protein</fullName>
    </submittedName>
</protein>
<dbReference type="EMBL" id="HG322949">
    <property type="protein sequence ID" value="CDG83395.1"/>
    <property type="molecule type" value="Genomic_DNA"/>
</dbReference>
<proteinExistence type="predicted"/>
<sequence>MQELIAELKRLYLLDGQQYHAPDPNAQRSGPAHPLSPAVLTQHLSGERSIAVELVNAAGWTRALVMEFGGKDKGDGERHWDALCAIANALQQHLDLPAPAVSVSGRGSYQLWLSLAAPVPVVQAQQFLQLLRAVYLPPAPPAVVDPYLSVAQLPPCRQATGKWAAFIHPGMGASFADDPALEVAPPLAAQQAFLAGLRSISMGQFEQALGMLRQQSGTATATVEAVVAPVMPDSAVSAGLLLKDATLEDIVQFLHARNIEPTFRHLLR</sequence>
<organism evidence="1 2">
    <name type="scientific">Janthinobacterium agaricidamnosum NBRC 102515 = DSM 9628</name>
    <dbReference type="NCBI Taxonomy" id="1349767"/>
    <lineage>
        <taxon>Bacteria</taxon>
        <taxon>Pseudomonadati</taxon>
        <taxon>Pseudomonadota</taxon>
        <taxon>Betaproteobacteria</taxon>
        <taxon>Burkholderiales</taxon>
        <taxon>Oxalobacteraceae</taxon>
        <taxon>Janthinobacterium</taxon>
    </lineage>
</organism>